<dbReference type="InterPro" id="IPR018980">
    <property type="entry name" value="FERM_PH-like_C"/>
</dbReference>
<sequence length="676" mass="75037">MQFGHAFSLRDSFAPILRFRNRAPEAMDDASAKHLDLEPSRVKHAKTAQARAQAAPPPPPPPPPPAAAAAAAAAAWAPAPSPSESRLCSDPSARVPRLAAMLRLRLGVRVPTPDVQCLVRLLDGTELTCSTQREARGEVLLEQVNKHLDLLEKDCFGLRYRHTDGDKCWLDTNKPIGKQLKGPFPYSLSFRVKFYPPEPLRLKEALTRYLIYLQIKRDIWMERLQARPSHLAYMAACILQAEIGDGESGEVCEGRLTRLAILPPQPQPLEFESQQIQMLQLRGFSPAEAEDYLLRRAQTLDRYGFYPHPCKDMSGVTVALGFTPSGFEISQDNQSLNIIPWVEIRKFKYEGKILWLSCCAQREKSSSLSFLLPSPPVCKRLWRLAVEQHAFYSLNCSREIRKVAGSTLLFRHSKFRFSGRVAKEVLLASEEIQRKPPEVQRCRMLQTLSCPAISRHVCDLYTSRRSFRKSVDTCLLPDVEEMQSSSTAASESKDMLSSTSSDKASQLSTPSEPCAPSVLVTSDASSTENAVTSSSPPSQHRLQMSCTLFGPPRPQDADCTEPETLEAVGFDSDALSRAEAEELAIASWIPGAVWAWKISTGGLLRLVAVVGAALVLGFAILLALLESGAEMSVLSELRASQEFADFQREFYCPLQRQLSGRLRFLLGHLNRSCEGL</sequence>
<dbReference type="SUPFAM" id="SSF47031">
    <property type="entry name" value="Second domain of FERM"/>
    <property type="match status" value="1"/>
</dbReference>
<reference evidence="4" key="1">
    <citation type="submission" date="2025-08" db="UniProtKB">
        <authorList>
            <consortium name="Ensembl"/>
        </authorList>
    </citation>
    <scope>IDENTIFICATION</scope>
</reference>
<dbReference type="InterPro" id="IPR019747">
    <property type="entry name" value="FERM_CS"/>
</dbReference>
<dbReference type="InterPro" id="IPR019748">
    <property type="entry name" value="FERM_central"/>
</dbReference>
<dbReference type="InterPro" id="IPR019749">
    <property type="entry name" value="Band_41_domain"/>
</dbReference>
<dbReference type="AlphaFoldDB" id="A0A8C4QNW7"/>
<dbReference type="Gene3D" id="1.20.80.10">
    <property type="match status" value="1"/>
</dbReference>
<feature type="compositionally biased region" description="Pro residues" evidence="1">
    <location>
        <begin position="55"/>
        <end position="66"/>
    </location>
</feature>
<feature type="compositionally biased region" description="Polar residues" evidence="1">
    <location>
        <begin position="519"/>
        <end position="546"/>
    </location>
</feature>
<keyword evidence="2" id="KW-1133">Transmembrane helix</keyword>
<evidence type="ECO:0000313" key="5">
    <source>
        <dbReference type="Proteomes" id="UP000694388"/>
    </source>
</evidence>
<name>A0A8C4QNW7_EPTBU</name>
<feature type="region of interest" description="Disordered" evidence="1">
    <location>
        <begin position="482"/>
        <end position="560"/>
    </location>
</feature>
<dbReference type="Gene3D" id="3.10.20.90">
    <property type="entry name" value="Phosphatidylinositol 3-kinase Catalytic Subunit, Chain A, domain 1"/>
    <property type="match status" value="1"/>
</dbReference>
<dbReference type="Pfam" id="PF00373">
    <property type="entry name" value="FERM_M"/>
    <property type="match status" value="1"/>
</dbReference>
<evidence type="ECO:0000259" key="3">
    <source>
        <dbReference type="PROSITE" id="PS50057"/>
    </source>
</evidence>
<dbReference type="SUPFAM" id="SSF54236">
    <property type="entry name" value="Ubiquitin-like"/>
    <property type="match status" value="1"/>
</dbReference>
<dbReference type="InterPro" id="IPR029071">
    <property type="entry name" value="Ubiquitin-like_domsf"/>
</dbReference>
<dbReference type="InterPro" id="IPR000299">
    <property type="entry name" value="FERM_domain"/>
</dbReference>
<dbReference type="Gene3D" id="2.30.29.30">
    <property type="entry name" value="Pleckstrin-homology domain (PH domain)/Phosphotyrosine-binding domain (PTB)"/>
    <property type="match status" value="1"/>
</dbReference>
<dbReference type="PANTHER" id="PTHR23280:SF32">
    <property type="entry name" value="FI22325P1"/>
    <property type="match status" value="1"/>
</dbReference>
<reference evidence="4" key="2">
    <citation type="submission" date="2025-09" db="UniProtKB">
        <authorList>
            <consortium name="Ensembl"/>
        </authorList>
    </citation>
    <scope>IDENTIFICATION</scope>
</reference>
<keyword evidence="2" id="KW-0812">Transmembrane</keyword>
<dbReference type="InterPro" id="IPR011993">
    <property type="entry name" value="PH-like_dom_sf"/>
</dbReference>
<feature type="compositionally biased region" description="Polar residues" evidence="1">
    <location>
        <begin position="482"/>
        <end position="511"/>
    </location>
</feature>
<dbReference type="SMART" id="SM01196">
    <property type="entry name" value="FERM_C"/>
    <property type="match status" value="1"/>
</dbReference>
<dbReference type="PANTHER" id="PTHR23280">
    <property type="entry name" value="4.1 G PROTEIN"/>
    <property type="match status" value="1"/>
</dbReference>
<dbReference type="SMART" id="SM00295">
    <property type="entry name" value="B41"/>
    <property type="match status" value="1"/>
</dbReference>
<dbReference type="PRINTS" id="PR00935">
    <property type="entry name" value="BAND41"/>
</dbReference>
<dbReference type="InterPro" id="IPR014847">
    <property type="entry name" value="FA"/>
</dbReference>
<evidence type="ECO:0000313" key="4">
    <source>
        <dbReference type="Ensembl" id="ENSEBUP00000018130.1"/>
    </source>
</evidence>
<dbReference type="CDD" id="cd14473">
    <property type="entry name" value="FERM_B-lobe"/>
    <property type="match status" value="1"/>
</dbReference>
<proteinExistence type="predicted"/>
<dbReference type="InterPro" id="IPR035963">
    <property type="entry name" value="FERM_2"/>
</dbReference>
<feature type="transmembrane region" description="Helical" evidence="2">
    <location>
        <begin position="603"/>
        <end position="625"/>
    </location>
</feature>
<keyword evidence="5" id="KW-1185">Reference proteome</keyword>
<dbReference type="Pfam" id="PF09380">
    <property type="entry name" value="FERM_C"/>
    <property type="match status" value="1"/>
</dbReference>
<evidence type="ECO:0000256" key="2">
    <source>
        <dbReference type="SAM" id="Phobius"/>
    </source>
</evidence>
<accession>A0A8C4QNW7</accession>
<evidence type="ECO:0000256" key="1">
    <source>
        <dbReference type="SAM" id="MobiDB-lite"/>
    </source>
</evidence>
<organism evidence="4 5">
    <name type="scientific">Eptatretus burgeri</name>
    <name type="common">Inshore hagfish</name>
    <dbReference type="NCBI Taxonomy" id="7764"/>
    <lineage>
        <taxon>Eukaryota</taxon>
        <taxon>Metazoa</taxon>
        <taxon>Chordata</taxon>
        <taxon>Craniata</taxon>
        <taxon>Vertebrata</taxon>
        <taxon>Cyclostomata</taxon>
        <taxon>Myxini</taxon>
        <taxon>Myxiniformes</taxon>
        <taxon>Myxinidae</taxon>
        <taxon>Eptatretinae</taxon>
        <taxon>Eptatretus</taxon>
    </lineage>
</organism>
<dbReference type="PROSITE" id="PS50057">
    <property type="entry name" value="FERM_3"/>
    <property type="match status" value="1"/>
</dbReference>
<dbReference type="Pfam" id="PF08736">
    <property type="entry name" value="FA"/>
    <property type="match status" value="1"/>
</dbReference>
<dbReference type="PROSITE" id="PS00660">
    <property type="entry name" value="FERM_1"/>
    <property type="match status" value="1"/>
</dbReference>
<dbReference type="GO" id="GO:0031032">
    <property type="term" value="P:actomyosin structure organization"/>
    <property type="evidence" value="ECO:0007669"/>
    <property type="project" value="TreeGrafter"/>
</dbReference>
<dbReference type="InterPro" id="IPR014352">
    <property type="entry name" value="FERM/acyl-CoA-bd_prot_sf"/>
</dbReference>
<dbReference type="InterPro" id="IPR018979">
    <property type="entry name" value="FERM_N"/>
</dbReference>
<protein>
    <submittedName>
        <fullName evidence="4">FERM domain containing 3</fullName>
    </submittedName>
</protein>
<dbReference type="Pfam" id="PF09379">
    <property type="entry name" value="FERM_N"/>
    <property type="match status" value="1"/>
</dbReference>
<dbReference type="GeneTree" id="ENSGT00940000158577"/>
<feature type="compositionally biased region" description="Basic and acidic residues" evidence="1">
    <location>
        <begin position="30"/>
        <end position="41"/>
    </location>
</feature>
<dbReference type="GO" id="GO:0005856">
    <property type="term" value="C:cytoskeleton"/>
    <property type="evidence" value="ECO:0007669"/>
    <property type="project" value="TreeGrafter"/>
</dbReference>
<dbReference type="OMA" id="DIHRAGM"/>
<dbReference type="Ensembl" id="ENSEBUT00000018706.1">
    <property type="protein sequence ID" value="ENSEBUP00000018130.1"/>
    <property type="gene ID" value="ENSEBUG00000011313.1"/>
</dbReference>
<feature type="region of interest" description="Disordered" evidence="1">
    <location>
        <begin position="30"/>
        <end position="75"/>
    </location>
</feature>
<feature type="domain" description="FERM" evidence="3">
    <location>
        <begin position="115"/>
        <end position="396"/>
    </location>
</feature>
<dbReference type="SUPFAM" id="SSF50729">
    <property type="entry name" value="PH domain-like"/>
    <property type="match status" value="1"/>
</dbReference>
<dbReference type="Proteomes" id="UP000694388">
    <property type="component" value="Unplaced"/>
</dbReference>
<keyword evidence="2" id="KW-0472">Membrane</keyword>
<dbReference type="SMART" id="SM01195">
    <property type="entry name" value="FA"/>
    <property type="match status" value="1"/>
</dbReference>